<accession>A0A431VJR5</accession>
<dbReference type="RefSeq" id="WP_126614937.1">
    <property type="nucleotide sequence ID" value="NZ_JBHUCY010000077.1"/>
</dbReference>
<proteinExistence type="predicted"/>
<reference evidence="1 2" key="1">
    <citation type="submission" date="2018-12" db="EMBL/GenBank/DDBJ databases">
        <authorList>
            <person name="Yang Y."/>
        </authorList>
    </citation>
    <scope>NUCLEOTIDE SEQUENCE [LARGE SCALE GENOMIC DNA]</scope>
    <source>
        <strain evidence="1 2">L-25-5w-1</strain>
    </source>
</reference>
<dbReference type="EMBL" id="RXMA01000008">
    <property type="protein sequence ID" value="RTR20569.1"/>
    <property type="molecule type" value="Genomic_DNA"/>
</dbReference>
<dbReference type="GO" id="GO:0003677">
    <property type="term" value="F:DNA binding"/>
    <property type="evidence" value="ECO:0007669"/>
    <property type="project" value="InterPro"/>
</dbReference>
<dbReference type="PANTHER" id="PTHR38767:SF1">
    <property type="entry name" value="DNA POLYMERASE III SUBUNIT CHI"/>
    <property type="match status" value="1"/>
</dbReference>
<dbReference type="AlphaFoldDB" id="A0A431VJR5"/>
<dbReference type="SUPFAM" id="SSF102400">
    <property type="entry name" value="DNA polymerase III chi subunit"/>
    <property type="match status" value="1"/>
</dbReference>
<organism evidence="1 2">
    <name type="scientific">Azospirillum griseum</name>
    <dbReference type="NCBI Taxonomy" id="2496639"/>
    <lineage>
        <taxon>Bacteria</taxon>
        <taxon>Pseudomonadati</taxon>
        <taxon>Pseudomonadota</taxon>
        <taxon>Alphaproteobacteria</taxon>
        <taxon>Rhodospirillales</taxon>
        <taxon>Azospirillaceae</taxon>
        <taxon>Azospirillum</taxon>
    </lineage>
</organism>
<name>A0A431VJR5_9PROT</name>
<sequence length="150" mass="16932">MTEVRFYHLQRQTLEQALPKILEKVLERNWRAVVLAASAERVDALNQLLWTYDPNSFLPHGAARDGFADQQPIWLTAEDENPNAATVLVAVDGSVSERIDQYDLVCDLFDGNDDDAVLAARGRWKTCKAAGHSLTYWQQTERGAWDKKSG</sequence>
<dbReference type="GO" id="GO:0032298">
    <property type="term" value="P:positive regulation of DNA-templated DNA replication initiation"/>
    <property type="evidence" value="ECO:0007669"/>
    <property type="project" value="TreeGrafter"/>
</dbReference>
<comment type="caution">
    <text evidence="1">The sequence shown here is derived from an EMBL/GenBank/DDBJ whole genome shotgun (WGS) entry which is preliminary data.</text>
</comment>
<dbReference type="InterPro" id="IPR036768">
    <property type="entry name" value="PolIII_chi_sf"/>
</dbReference>
<dbReference type="PANTHER" id="PTHR38767">
    <property type="entry name" value="DNA POLYMERASE III SUBUNIT CHI"/>
    <property type="match status" value="1"/>
</dbReference>
<dbReference type="Pfam" id="PF04364">
    <property type="entry name" value="DNA_pol3_chi"/>
    <property type="match status" value="1"/>
</dbReference>
<dbReference type="Gene3D" id="3.40.50.10110">
    <property type="entry name" value="DNA polymerase III subunit chi"/>
    <property type="match status" value="1"/>
</dbReference>
<keyword evidence="2" id="KW-1185">Reference proteome</keyword>
<evidence type="ECO:0000313" key="2">
    <source>
        <dbReference type="Proteomes" id="UP000277007"/>
    </source>
</evidence>
<dbReference type="GO" id="GO:0003887">
    <property type="term" value="F:DNA-directed DNA polymerase activity"/>
    <property type="evidence" value="ECO:0007669"/>
    <property type="project" value="InterPro"/>
</dbReference>
<dbReference type="Proteomes" id="UP000277007">
    <property type="component" value="Unassembled WGS sequence"/>
</dbReference>
<dbReference type="InterPro" id="IPR007459">
    <property type="entry name" value="DNA_pol3_chi"/>
</dbReference>
<protein>
    <submittedName>
        <fullName evidence="1">DNA polymerase III subunit chi</fullName>
    </submittedName>
</protein>
<evidence type="ECO:0000313" key="1">
    <source>
        <dbReference type="EMBL" id="RTR20569.1"/>
    </source>
</evidence>
<gene>
    <name evidence="1" type="ORF">EJ903_10630</name>
</gene>
<dbReference type="OrthoDB" id="9795973at2"/>
<dbReference type="NCBIfam" id="NF004347">
    <property type="entry name" value="PRK05728.1-4"/>
    <property type="match status" value="1"/>
</dbReference>
<dbReference type="GO" id="GO:0006260">
    <property type="term" value="P:DNA replication"/>
    <property type="evidence" value="ECO:0007669"/>
    <property type="project" value="InterPro"/>
</dbReference>